<dbReference type="GO" id="GO:0016705">
    <property type="term" value="F:oxidoreductase activity, acting on paired donors, with incorporation or reduction of molecular oxygen"/>
    <property type="evidence" value="ECO:0007669"/>
    <property type="project" value="InterPro"/>
</dbReference>
<evidence type="ECO:0000256" key="4">
    <source>
        <dbReference type="ARBA" id="ARBA00023004"/>
    </source>
</evidence>
<keyword evidence="5" id="KW-0472">Membrane</keyword>
<dbReference type="SUPFAM" id="SSF48264">
    <property type="entry name" value="Cytochrome P450"/>
    <property type="match status" value="1"/>
</dbReference>
<reference evidence="6 7" key="1">
    <citation type="submission" date="2016-07" db="EMBL/GenBank/DDBJ databases">
        <title>Pervasive Adenine N6-methylation of Active Genes in Fungi.</title>
        <authorList>
            <consortium name="DOE Joint Genome Institute"/>
            <person name="Mondo S.J."/>
            <person name="Dannebaum R.O."/>
            <person name="Kuo R.C."/>
            <person name="Labutti K."/>
            <person name="Haridas S."/>
            <person name="Kuo A."/>
            <person name="Salamov A."/>
            <person name="Ahrendt S.R."/>
            <person name="Lipzen A."/>
            <person name="Sullivan W."/>
            <person name="Andreopoulos W.B."/>
            <person name="Clum A."/>
            <person name="Lindquist E."/>
            <person name="Daum C."/>
            <person name="Ramamoorthy G.K."/>
            <person name="Gryganskyi A."/>
            <person name="Culley D."/>
            <person name="Magnuson J.K."/>
            <person name="James T.Y."/>
            <person name="O'Malley M.A."/>
            <person name="Stajich J.E."/>
            <person name="Spatafora J.W."/>
            <person name="Visel A."/>
            <person name="Grigoriev I.V."/>
        </authorList>
    </citation>
    <scope>NUCLEOTIDE SEQUENCE [LARGE SCALE GENOMIC DNA]</scope>
    <source>
        <strain evidence="6 7">CBS 129021</strain>
    </source>
</reference>
<evidence type="ECO:0000313" key="7">
    <source>
        <dbReference type="Proteomes" id="UP000193689"/>
    </source>
</evidence>
<organism evidence="6 7">
    <name type="scientific">Pseudomassariella vexata</name>
    <dbReference type="NCBI Taxonomy" id="1141098"/>
    <lineage>
        <taxon>Eukaryota</taxon>
        <taxon>Fungi</taxon>
        <taxon>Dikarya</taxon>
        <taxon>Ascomycota</taxon>
        <taxon>Pezizomycotina</taxon>
        <taxon>Sordariomycetes</taxon>
        <taxon>Xylariomycetidae</taxon>
        <taxon>Amphisphaeriales</taxon>
        <taxon>Pseudomassariaceae</taxon>
        <taxon>Pseudomassariella</taxon>
    </lineage>
</organism>
<feature type="transmembrane region" description="Helical" evidence="5">
    <location>
        <begin position="16"/>
        <end position="36"/>
    </location>
</feature>
<evidence type="ECO:0000256" key="5">
    <source>
        <dbReference type="SAM" id="Phobius"/>
    </source>
</evidence>
<keyword evidence="5" id="KW-0812">Transmembrane</keyword>
<name>A0A1Y2E0S7_9PEZI</name>
<dbReference type="Proteomes" id="UP000193689">
    <property type="component" value="Unassembled WGS sequence"/>
</dbReference>
<comment type="caution">
    <text evidence="6">The sequence shown here is derived from an EMBL/GenBank/DDBJ whole genome shotgun (WGS) entry which is preliminary data.</text>
</comment>
<evidence type="ECO:0000313" key="6">
    <source>
        <dbReference type="EMBL" id="ORY64946.1"/>
    </source>
</evidence>
<keyword evidence="4" id="KW-0408">Iron</keyword>
<dbReference type="AlphaFoldDB" id="A0A1Y2E0S7"/>
<evidence type="ECO:0008006" key="8">
    <source>
        <dbReference type="Google" id="ProtNLM"/>
    </source>
</evidence>
<evidence type="ECO:0000256" key="3">
    <source>
        <dbReference type="ARBA" id="ARBA00022723"/>
    </source>
</evidence>
<dbReference type="PANTHER" id="PTHR24305">
    <property type="entry name" value="CYTOCHROME P450"/>
    <property type="match status" value="1"/>
</dbReference>
<dbReference type="EMBL" id="MCFJ01000006">
    <property type="protein sequence ID" value="ORY64946.1"/>
    <property type="molecule type" value="Genomic_DNA"/>
</dbReference>
<comment type="similarity">
    <text evidence="1">Belongs to the cytochrome P450 family.</text>
</comment>
<proteinExistence type="inferred from homology"/>
<keyword evidence="7" id="KW-1185">Reference proteome</keyword>
<dbReference type="InParanoid" id="A0A1Y2E0S7"/>
<keyword evidence="3" id="KW-0479">Metal-binding</keyword>
<dbReference type="InterPro" id="IPR050121">
    <property type="entry name" value="Cytochrome_P450_monoxygenase"/>
</dbReference>
<dbReference type="STRING" id="1141098.A0A1Y2E0S7"/>
<dbReference type="GeneID" id="63779959"/>
<dbReference type="OrthoDB" id="3945418at2759"/>
<accession>A0A1Y2E0S7</accession>
<gene>
    <name evidence="6" type="ORF">BCR38DRAFT_484419</name>
</gene>
<dbReference type="GO" id="GO:0005506">
    <property type="term" value="F:iron ion binding"/>
    <property type="evidence" value="ECO:0007669"/>
    <property type="project" value="InterPro"/>
</dbReference>
<keyword evidence="2" id="KW-0349">Heme</keyword>
<evidence type="ECO:0000256" key="2">
    <source>
        <dbReference type="ARBA" id="ARBA00022617"/>
    </source>
</evidence>
<sequence length="146" mass="15928">MAIDDGTLAWSDLYDVRLLVLPTLPYTVGIAIYRLYFSPLAKSPGPKIAALAALFYPLLTSHAHLARLKAELETAVPDPNKLPVAANLDGLPFLNAPDGKKIGIPAGTAMGMSAPLITRHPDVYDQPDEFRPDRYIEKPGLTKYLM</sequence>
<dbReference type="GO" id="GO:0020037">
    <property type="term" value="F:heme binding"/>
    <property type="evidence" value="ECO:0007669"/>
    <property type="project" value="InterPro"/>
</dbReference>
<protein>
    <recommendedName>
        <fullName evidence="8">Cytochrome P450</fullName>
    </recommendedName>
</protein>
<dbReference type="RefSeq" id="XP_040716098.1">
    <property type="nucleotide sequence ID" value="XM_040863747.1"/>
</dbReference>
<dbReference type="GO" id="GO:0004497">
    <property type="term" value="F:monooxygenase activity"/>
    <property type="evidence" value="ECO:0007669"/>
    <property type="project" value="InterPro"/>
</dbReference>
<dbReference type="Gene3D" id="1.10.630.10">
    <property type="entry name" value="Cytochrome P450"/>
    <property type="match status" value="1"/>
</dbReference>
<dbReference type="PANTHER" id="PTHR24305:SF166">
    <property type="entry name" value="CYTOCHROME P450 12A4, MITOCHONDRIAL-RELATED"/>
    <property type="match status" value="1"/>
</dbReference>
<dbReference type="InterPro" id="IPR036396">
    <property type="entry name" value="Cyt_P450_sf"/>
</dbReference>
<evidence type="ECO:0000256" key="1">
    <source>
        <dbReference type="ARBA" id="ARBA00010617"/>
    </source>
</evidence>
<keyword evidence="5" id="KW-1133">Transmembrane helix</keyword>